<evidence type="ECO:0000313" key="1">
    <source>
        <dbReference type="EMBL" id="BAO97194.1"/>
    </source>
</evidence>
<evidence type="ECO:0000313" key="2">
    <source>
        <dbReference type="Proteomes" id="UP000031662"/>
    </source>
</evidence>
<accession>A0A060PNW9</accession>
<organism evidence="1 2">
    <name type="scientific">Helicobacter pylori NY40</name>
    <dbReference type="NCBI Taxonomy" id="1426844"/>
    <lineage>
        <taxon>Bacteria</taxon>
        <taxon>Pseudomonadati</taxon>
        <taxon>Campylobacterota</taxon>
        <taxon>Epsilonproteobacteria</taxon>
        <taxon>Campylobacterales</taxon>
        <taxon>Helicobacteraceae</taxon>
        <taxon>Helicobacter</taxon>
    </lineage>
</organism>
<reference evidence="1 2" key="1">
    <citation type="submission" date="2013-11" db="EMBL/GenBank/DDBJ databases">
        <title>Estimation of Helicobacter pylori bacteriophage ecology using H. pylori isolates.</title>
        <authorList>
            <person name="Uchiyama J."/>
            <person name="Takemura-Uchiyama I."/>
            <person name="Ujihara T."/>
            <person name="Matsuzaki S."/>
        </authorList>
    </citation>
    <scope>NUCLEOTIDE SEQUENCE [LARGE SCALE GENOMIC DNA]</scope>
    <source>
        <strain evidence="1 2">NY40</strain>
    </source>
</reference>
<dbReference type="HOGENOM" id="CLU_2898057_0_0_7"/>
<proteinExistence type="predicted"/>
<name>A0A060PNW9_HELPX</name>
<dbReference type="AlphaFoldDB" id="A0A060PNW9"/>
<dbReference type="EMBL" id="AP014523">
    <property type="protein sequence ID" value="BAO97194.1"/>
    <property type="molecule type" value="Genomic_DNA"/>
</dbReference>
<dbReference type="Proteomes" id="UP000031662">
    <property type="component" value="Chromosome"/>
</dbReference>
<gene>
    <name evidence="1" type="ORF">NY40_0164</name>
</gene>
<protein>
    <submittedName>
        <fullName evidence="1">Uncharacterized protein</fullName>
    </submittedName>
</protein>
<sequence length="62" mass="6979">MICARYAPPTAKPISKGLLEWKLSAYKLMTGKTIKSPKNRNDETNANGKIFLNMRGILQENL</sequence>